<keyword evidence="2" id="KW-1133">Transmembrane helix</keyword>
<gene>
    <name evidence="3" type="ORF">R3P38DRAFT_781905</name>
</gene>
<protein>
    <submittedName>
        <fullName evidence="3">Uncharacterized protein</fullName>
    </submittedName>
</protein>
<feature type="region of interest" description="Disordered" evidence="1">
    <location>
        <begin position="72"/>
        <end position="103"/>
    </location>
</feature>
<feature type="transmembrane region" description="Helical" evidence="2">
    <location>
        <begin position="111"/>
        <end position="133"/>
    </location>
</feature>
<name>A0AAW0C5L4_9AGAR</name>
<organism evidence="3 4">
    <name type="scientific">Favolaschia claudopus</name>
    <dbReference type="NCBI Taxonomy" id="2862362"/>
    <lineage>
        <taxon>Eukaryota</taxon>
        <taxon>Fungi</taxon>
        <taxon>Dikarya</taxon>
        <taxon>Basidiomycota</taxon>
        <taxon>Agaricomycotina</taxon>
        <taxon>Agaricomycetes</taxon>
        <taxon>Agaricomycetidae</taxon>
        <taxon>Agaricales</taxon>
        <taxon>Marasmiineae</taxon>
        <taxon>Mycenaceae</taxon>
        <taxon>Favolaschia</taxon>
    </lineage>
</organism>
<keyword evidence="4" id="KW-1185">Reference proteome</keyword>
<evidence type="ECO:0000313" key="3">
    <source>
        <dbReference type="EMBL" id="KAK7033076.1"/>
    </source>
</evidence>
<feature type="compositionally biased region" description="Polar residues" evidence="1">
    <location>
        <begin position="93"/>
        <end position="103"/>
    </location>
</feature>
<dbReference type="Proteomes" id="UP001362999">
    <property type="component" value="Unassembled WGS sequence"/>
</dbReference>
<keyword evidence="2" id="KW-0812">Transmembrane</keyword>
<proteinExistence type="predicted"/>
<feature type="region of interest" description="Disordered" evidence="1">
    <location>
        <begin position="320"/>
        <end position="428"/>
    </location>
</feature>
<evidence type="ECO:0000256" key="1">
    <source>
        <dbReference type="SAM" id="MobiDB-lite"/>
    </source>
</evidence>
<dbReference type="AlphaFoldDB" id="A0AAW0C5L4"/>
<feature type="region of interest" description="Disordered" evidence="1">
    <location>
        <begin position="1"/>
        <end position="25"/>
    </location>
</feature>
<evidence type="ECO:0000256" key="2">
    <source>
        <dbReference type="SAM" id="Phobius"/>
    </source>
</evidence>
<reference evidence="3 4" key="1">
    <citation type="journal article" date="2024" name="J Genomics">
        <title>Draft genome sequencing and assembly of Favolaschia claudopus CIRM-BRFM 2984 isolated from oak limbs.</title>
        <authorList>
            <person name="Navarro D."/>
            <person name="Drula E."/>
            <person name="Chaduli D."/>
            <person name="Cazenave R."/>
            <person name="Ahrendt S."/>
            <person name="Wang J."/>
            <person name="Lipzen A."/>
            <person name="Daum C."/>
            <person name="Barry K."/>
            <person name="Grigoriev I.V."/>
            <person name="Favel A."/>
            <person name="Rosso M.N."/>
            <person name="Martin F."/>
        </authorList>
    </citation>
    <scope>NUCLEOTIDE SEQUENCE [LARGE SCALE GENOMIC DNA]</scope>
    <source>
        <strain evidence="3 4">CIRM-BRFM 2984</strain>
    </source>
</reference>
<feature type="compositionally biased region" description="Low complexity" evidence="1">
    <location>
        <begin position="79"/>
        <end position="92"/>
    </location>
</feature>
<feature type="region of interest" description="Disordered" evidence="1">
    <location>
        <begin position="137"/>
        <end position="156"/>
    </location>
</feature>
<comment type="caution">
    <text evidence="3">The sequence shown here is derived from an EMBL/GenBank/DDBJ whole genome shotgun (WGS) entry which is preliminary data.</text>
</comment>
<accession>A0AAW0C5L4</accession>
<feature type="compositionally biased region" description="Basic and acidic residues" evidence="1">
    <location>
        <begin position="407"/>
        <end position="416"/>
    </location>
</feature>
<keyword evidence="2" id="KW-0472">Membrane</keyword>
<feature type="compositionally biased region" description="Basic residues" evidence="1">
    <location>
        <begin position="1"/>
        <end position="13"/>
    </location>
</feature>
<feature type="compositionally biased region" description="Low complexity" evidence="1">
    <location>
        <begin position="362"/>
        <end position="387"/>
    </location>
</feature>
<sequence>MAHRQHPAHRRVLARRDEFDTPTAEGLTDATVAQEATEIANSLVFNTAATGLPNANTDNIKFSELVTATLTSPKPSSTADADPANANANLNNQPSGAPVSSSSSEISMTTVIGACLGALAGAIIIILVGLWLYRRGTKPRPRSPSNARRAPVDKERAWGKLDEMEEDKWEGKDGNMHTKNGVVSVGPMEKLTMFKKTPSMRTTYTVGGTLESDHPNLPPIAAFDHPFAQYHPGLAEKLAMEEDTGAELAQPRPFLARVEAVPPISWDSDTVGRDSFLSLNSNAGGMTPGVDLALPTPKLTSSEPHHWESAEVMHFEHSAQVENADSEDSEQRRGRASSIVDPTTTINGLPRRKSNHNPFFGARMSTHSTRSTSRSMSRSRASSRAASPTQEDVDAYPMPAPPALAYTREEKGKGREILPPSPRSSTGSMATVTAVNFAGHYPSSINPFSDPAPYDPTSAPTMPSFSYHGSAHNSKDSHDRAMQSLIAALGTTGEDVEERLRVASMQPSMISEVSAYTDVTDSALRESWPVPPSRPQPGQV</sequence>
<evidence type="ECO:0000313" key="4">
    <source>
        <dbReference type="Proteomes" id="UP001362999"/>
    </source>
</evidence>
<dbReference type="EMBL" id="JAWWNJ010000023">
    <property type="protein sequence ID" value="KAK7033076.1"/>
    <property type="molecule type" value="Genomic_DNA"/>
</dbReference>